<dbReference type="EMBL" id="KP136319">
    <property type="protein sequence ID" value="AJF97991.1"/>
    <property type="molecule type" value="Genomic_DNA"/>
</dbReference>
<evidence type="ECO:0000313" key="3">
    <source>
        <dbReference type="Proteomes" id="UP000202511"/>
    </source>
</evidence>
<reference evidence="2 3" key="1">
    <citation type="journal article" date="2015" name="Parasitol. Res.">
        <title>Viruses in close associations with free-living amoebae.</title>
        <authorList>
            <person name="Scheid P."/>
        </authorList>
    </citation>
    <scope>NUCLEOTIDE SEQUENCE [LARGE SCALE GENOMIC DNA]</scope>
    <source>
        <strain evidence="2">KlaHel</strain>
    </source>
</reference>
<accession>A0A0B5JAL2</accession>
<dbReference type="RefSeq" id="YP_009120226.1">
    <property type="nucleotide sequence ID" value="NC_026440.1"/>
</dbReference>
<evidence type="ECO:0000313" key="2">
    <source>
        <dbReference type="EMBL" id="AJF97991.1"/>
    </source>
</evidence>
<dbReference type="Proteomes" id="UP000202511">
    <property type="component" value="Segment"/>
</dbReference>
<evidence type="ECO:0000256" key="1">
    <source>
        <dbReference type="SAM" id="MobiDB-lite"/>
    </source>
</evidence>
<name>A0A0B5JAL2_9VIRU</name>
<protein>
    <submittedName>
        <fullName evidence="2">Replication factor C large subunit</fullName>
    </submittedName>
</protein>
<sequence length="273" mass="29510">MAWMCGCAWAAHCPGHCRRHRVHRTFFFNNFDAAEALLAGSVHGKAVDCVEASAIYRTDPLLRRAMVHHNYMHVVIENTLPDRDADAVDRLAAIADNFSAADGMDFGSGATGSAGLGDRHSDGAASWRAGSGSGGGWTYGANPATAVLWACSTRALVAPMRPGTIVVPRANFAARRRATARPMPRGGFGVARPSRSPCPHKPLSGRASHSSPSLISCAQPLPAPRGKLRDPRCQAASCHRESHVVDGRDGRRRRRTFELAAYACCCCRRRRRR</sequence>
<feature type="region of interest" description="Disordered" evidence="1">
    <location>
        <begin position="183"/>
        <end position="214"/>
    </location>
</feature>
<proteinExistence type="predicted"/>
<dbReference type="GeneID" id="23462908"/>
<dbReference type="KEGG" id="vg:23462908"/>
<organism evidence="2 3">
    <name type="scientific">Pandoravirus inopinatum</name>
    <dbReference type="NCBI Taxonomy" id="1605721"/>
    <lineage>
        <taxon>Viruses</taxon>
        <taxon>Pandoravirus</taxon>
    </lineage>
</organism>